<protein>
    <submittedName>
        <fullName evidence="2">Uncharacterized protein</fullName>
    </submittedName>
</protein>
<gene>
    <name evidence="2" type="ORF">Val02_08400</name>
</gene>
<comment type="caution">
    <text evidence="2">The sequence shown here is derived from an EMBL/GenBank/DDBJ whole genome shotgun (WGS) entry which is preliminary data.</text>
</comment>
<evidence type="ECO:0000313" key="3">
    <source>
        <dbReference type="Proteomes" id="UP000619260"/>
    </source>
</evidence>
<feature type="transmembrane region" description="Helical" evidence="1">
    <location>
        <begin position="405"/>
        <end position="426"/>
    </location>
</feature>
<evidence type="ECO:0000256" key="1">
    <source>
        <dbReference type="SAM" id="Phobius"/>
    </source>
</evidence>
<dbReference type="InterPro" id="IPR028082">
    <property type="entry name" value="Peripla_BP_I"/>
</dbReference>
<organism evidence="2 3">
    <name type="scientific">Virgisporangium aliadipatigenens</name>
    <dbReference type="NCBI Taxonomy" id="741659"/>
    <lineage>
        <taxon>Bacteria</taxon>
        <taxon>Bacillati</taxon>
        <taxon>Actinomycetota</taxon>
        <taxon>Actinomycetes</taxon>
        <taxon>Micromonosporales</taxon>
        <taxon>Micromonosporaceae</taxon>
        <taxon>Virgisporangium</taxon>
    </lineage>
</organism>
<keyword evidence="1" id="KW-1133">Transmembrane helix</keyword>
<dbReference type="EMBL" id="BOPF01000002">
    <property type="protein sequence ID" value="GIJ43954.1"/>
    <property type="molecule type" value="Genomic_DNA"/>
</dbReference>
<evidence type="ECO:0000313" key="2">
    <source>
        <dbReference type="EMBL" id="GIJ43954.1"/>
    </source>
</evidence>
<keyword evidence="3" id="KW-1185">Reference proteome</keyword>
<accession>A0A8J3YF16</accession>
<dbReference type="Gene3D" id="3.40.50.2300">
    <property type="match status" value="2"/>
</dbReference>
<sequence>MVISVHGRNPALLSEREMHTLRFTGAPELLRLLDRLVRRPRLWFVGVYLPIIYLVGGAAGENVLGVLAERLNRARGRKIIHVKLSARAPVPPDGAPPGRTPDQEFVARLHRLLDAVVTNFAATRKGVRRIRFPYYGAVSWLVGLYTDDPAVRPEERAGRHEAELREFLNGRRPAVRAVDAATRPLTAEVPWYVLITARLTLRGSQLVSRLWPVRAWLVRHPAVRNRMSNLSELAAAFAAREFAPEAVGRMLVDAVLTDLRIAYRRSVLPGTRRGRLSHPVLLLDDVGTDTAGVELLRLLSAARNEPVERRFGRRPRYRQDPLLVVAVGPREGLTALTGARRAADGEPLTPAELPAPYLRWLEELRAGGTHRSWLLPMRLSYPDPLPDGWQRPIALAGMPHGRRSVAAVVVTAMLLGLAAVVGGYVYGHCGSPPSRAAMTRVPLAEERHQCVGVSSGRHRFFADVDDDAPISGALRQDLRRVEERIAANNERALRRSDHVTLVYVGILSSSGAESYQSALEDLLGLVTAQEKYLSLQAPVRLLLANGGDGMLHGALAVDSIVAAAENDPSIVGVLGLGISKKQTRKAMLRLAAARIPMVGTTLTATELATRTTSYYRQVGPTNRRTAAVLAFHAKTAKLAKRARVYYSADPDDLYSSDLKEQLDEALGAVGIAVTARTYYTHPSQGGHTIQELGEQACELGADDVVIYAGRAERFDDLVAGMSAHCHGAYPKLLAGDDVTRFMLDPRDLPRGLTVEYTALATSIVWGEDCTSLPFFVESSAVAQRIRLSAESGDCKRRGDGNAMLAYDAFTTIMTAVTGARAGGGRPHREALVGHLQQIRDEARLTGATGIIDFARKHTVPLDKTVVMLSRVGRNAPTLVLHCGSFGDPRLPKPHKDCPKDTDDVG</sequence>
<feature type="transmembrane region" description="Helical" evidence="1">
    <location>
        <begin position="42"/>
        <end position="68"/>
    </location>
</feature>
<dbReference type="Proteomes" id="UP000619260">
    <property type="component" value="Unassembled WGS sequence"/>
</dbReference>
<keyword evidence="1" id="KW-0472">Membrane</keyword>
<name>A0A8J3YF16_9ACTN</name>
<keyword evidence="1" id="KW-0812">Transmembrane</keyword>
<proteinExistence type="predicted"/>
<reference evidence="2" key="1">
    <citation type="submission" date="2021-01" db="EMBL/GenBank/DDBJ databases">
        <title>Whole genome shotgun sequence of Virgisporangium aliadipatigenens NBRC 105644.</title>
        <authorList>
            <person name="Komaki H."/>
            <person name="Tamura T."/>
        </authorList>
    </citation>
    <scope>NUCLEOTIDE SEQUENCE</scope>
    <source>
        <strain evidence="2">NBRC 105644</strain>
    </source>
</reference>
<dbReference type="SUPFAM" id="SSF53822">
    <property type="entry name" value="Periplasmic binding protein-like I"/>
    <property type="match status" value="1"/>
</dbReference>
<dbReference type="AlphaFoldDB" id="A0A8J3YF16"/>